<accession>A0A2T1C270</accession>
<name>A0A2T1C270_9CYAN</name>
<evidence type="ECO:0000313" key="1">
    <source>
        <dbReference type="EMBL" id="PSB02361.1"/>
    </source>
</evidence>
<evidence type="ECO:0008006" key="3">
    <source>
        <dbReference type="Google" id="ProtNLM"/>
    </source>
</evidence>
<comment type="caution">
    <text evidence="1">The sequence shown here is derived from an EMBL/GenBank/DDBJ whole genome shotgun (WGS) entry which is preliminary data.</text>
</comment>
<organism evidence="1 2">
    <name type="scientific">Merismopedia glauca CCAP 1448/3</name>
    <dbReference type="NCBI Taxonomy" id="1296344"/>
    <lineage>
        <taxon>Bacteria</taxon>
        <taxon>Bacillati</taxon>
        <taxon>Cyanobacteriota</taxon>
        <taxon>Cyanophyceae</taxon>
        <taxon>Synechococcales</taxon>
        <taxon>Merismopediaceae</taxon>
        <taxon>Merismopedia</taxon>
    </lineage>
</organism>
<dbReference type="RefSeq" id="WP_106289197.1">
    <property type="nucleotide sequence ID" value="NZ_CAWNTC010000072.1"/>
</dbReference>
<protein>
    <recommendedName>
        <fullName evidence="3">Arginase</fullName>
    </recommendedName>
</protein>
<evidence type="ECO:0000313" key="2">
    <source>
        <dbReference type="Proteomes" id="UP000238762"/>
    </source>
</evidence>
<proteinExistence type="predicted"/>
<reference evidence="1 2" key="2">
    <citation type="submission" date="2018-03" db="EMBL/GenBank/DDBJ databases">
        <title>The ancient ancestry and fast evolution of plastids.</title>
        <authorList>
            <person name="Moore K.R."/>
            <person name="Magnabosco C."/>
            <person name="Momper L."/>
            <person name="Gold D.A."/>
            <person name="Bosak T."/>
            <person name="Fournier G.P."/>
        </authorList>
    </citation>
    <scope>NUCLEOTIDE SEQUENCE [LARGE SCALE GENOMIC DNA]</scope>
    <source>
        <strain evidence="1 2">CCAP 1448/3</strain>
    </source>
</reference>
<dbReference type="AlphaFoldDB" id="A0A2T1C270"/>
<keyword evidence="2" id="KW-1185">Reference proteome</keyword>
<dbReference type="EMBL" id="PVWJ01000063">
    <property type="protein sequence ID" value="PSB02361.1"/>
    <property type="molecule type" value="Genomic_DNA"/>
</dbReference>
<dbReference type="Proteomes" id="UP000238762">
    <property type="component" value="Unassembled WGS sequence"/>
</dbReference>
<sequence length="338" mass="38911">MIFLPIDALPQDKTVRSQLLHEYFVGQYVTSQLIDNVWSIDLHFPDFADYYIDPHLLEGLAWWKNGVTISEIPFAVKREPSFQLSLNDSWTLLAWSQWLSSVNIEQTEIPSEIVILHVDDHDDLMSPRVWDKESIWSDAITGESLDLLEPNSVINAIRSGAIGIGSFIVPLLHFIQKVQIRHLCATGYSVARQGWYSLTPTLVSDRLFKPNCKRLAVELQSCQNPSSVIENKNTYRVTADLNEWLKDLPANVPILLHIDMDYFNNRFNGDSDWEVHTNRYDPSREEVIASINVMFDVLYQNEVMDKIFNIAIALSPGFFPAELWEPAIEQIRYQLSKQ</sequence>
<reference evidence="1 2" key="1">
    <citation type="submission" date="2018-02" db="EMBL/GenBank/DDBJ databases">
        <authorList>
            <person name="Cohen D.B."/>
            <person name="Kent A.D."/>
        </authorList>
    </citation>
    <scope>NUCLEOTIDE SEQUENCE [LARGE SCALE GENOMIC DNA]</scope>
    <source>
        <strain evidence="1 2">CCAP 1448/3</strain>
    </source>
</reference>
<gene>
    <name evidence="1" type="ORF">C7B64_13570</name>
</gene>
<dbReference type="OrthoDB" id="581720at2"/>